<organism evidence="1">
    <name type="scientific">marine metagenome</name>
    <dbReference type="NCBI Taxonomy" id="408172"/>
    <lineage>
        <taxon>unclassified sequences</taxon>
        <taxon>metagenomes</taxon>
        <taxon>ecological metagenomes</taxon>
    </lineage>
</organism>
<feature type="non-terminal residue" evidence="1">
    <location>
        <position position="68"/>
    </location>
</feature>
<sequence>MPDCFTGLPLIIDSLTPRINLWVPHTIYAQTESFSLVSGLLSRQTGVTMPTMSGGSSMRKALFHLINP</sequence>
<dbReference type="AlphaFoldDB" id="A0A382YCN7"/>
<reference evidence="1" key="1">
    <citation type="submission" date="2018-05" db="EMBL/GenBank/DDBJ databases">
        <authorList>
            <person name="Lanie J.A."/>
            <person name="Ng W.-L."/>
            <person name="Kazmierczak K.M."/>
            <person name="Andrzejewski T.M."/>
            <person name="Davidsen T.M."/>
            <person name="Wayne K.J."/>
            <person name="Tettelin H."/>
            <person name="Glass J.I."/>
            <person name="Rusch D."/>
            <person name="Podicherti R."/>
            <person name="Tsui H.-C.T."/>
            <person name="Winkler M.E."/>
        </authorList>
    </citation>
    <scope>NUCLEOTIDE SEQUENCE</scope>
</reference>
<protein>
    <submittedName>
        <fullName evidence="1">Uncharacterized protein</fullName>
    </submittedName>
</protein>
<name>A0A382YCN7_9ZZZZ</name>
<gene>
    <name evidence="1" type="ORF">METZ01_LOCUS433916</name>
</gene>
<dbReference type="EMBL" id="UINC01174772">
    <property type="protein sequence ID" value="SVD81062.1"/>
    <property type="molecule type" value="Genomic_DNA"/>
</dbReference>
<accession>A0A382YCN7</accession>
<proteinExistence type="predicted"/>
<evidence type="ECO:0000313" key="1">
    <source>
        <dbReference type="EMBL" id="SVD81062.1"/>
    </source>
</evidence>